<dbReference type="AlphaFoldDB" id="A0A059EY83"/>
<dbReference type="HOGENOM" id="CLU_1232427_0_0_1"/>
<evidence type="ECO:0000313" key="3">
    <source>
        <dbReference type="Proteomes" id="UP000030655"/>
    </source>
</evidence>
<dbReference type="VEuPathDB" id="MicrosporidiaDB:H312_02730"/>
<keyword evidence="1" id="KW-0812">Transmembrane</keyword>
<accession>A0A059EY83</accession>
<keyword evidence="1" id="KW-0472">Membrane</keyword>
<gene>
    <name evidence="2" type="ORF">H312_02730</name>
</gene>
<sequence length="244" mass="28922">MNQHEIRKKFNHKMNKKNFITLAMVIILFLFVNSFVCSDKEVIKKNINKMENKLFESSKHQSPHLEIMKEESLLLKKHYNPQDSFEIIKNSTSKKEYTDEVLFEDENDKHKKFYYTILENYSNMNKTELKSNKLFLDNASEIINKLDFNNNTTSEVPESSVPSRFNPNKIFFMKKSDGTWNTISEKAINIDKDNQNIYFLTATMILSGFLVIILVFALIKYYKNRMKYKKDICNVSFITLEEIK</sequence>
<evidence type="ECO:0000313" key="2">
    <source>
        <dbReference type="EMBL" id="KCZ79880.1"/>
    </source>
</evidence>
<protein>
    <submittedName>
        <fullName evidence="2">Uncharacterized protein</fullName>
    </submittedName>
</protein>
<name>A0A059EY83_9MICR</name>
<keyword evidence="1" id="KW-1133">Transmembrane helix</keyword>
<dbReference type="Proteomes" id="UP000030655">
    <property type="component" value="Unassembled WGS sequence"/>
</dbReference>
<organism evidence="2 3">
    <name type="scientific">Anncaliia algerae PRA339</name>
    <dbReference type="NCBI Taxonomy" id="1288291"/>
    <lineage>
        <taxon>Eukaryota</taxon>
        <taxon>Fungi</taxon>
        <taxon>Fungi incertae sedis</taxon>
        <taxon>Microsporidia</taxon>
        <taxon>Tubulinosematoidea</taxon>
        <taxon>Tubulinosematidae</taxon>
        <taxon>Anncaliia</taxon>
    </lineage>
</organism>
<dbReference type="EMBL" id="KK365222">
    <property type="protein sequence ID" value="KCZ79880.1"/>
    <property type="molecule type" value="Genomic_DNA"/>
</dbReference>
<dbReference type="OrthoDB" id="10321846at2759"/>
<reference evidence="2 3" key="2">
    <citation type="submission" date="2014-03" db="EMBL/GenBank/DDBJ databases">
        <title>The Genome Sequence of Anncaliia algerae insect isolate PRA339.</title>
        <authorList>
            <consortium name="The Broad Institute Genome Sequencing Platform"/>
            <consortium name="The Broad Institute Genome Sequencing Center for Infectious Disease"/>
            <person name="Cuomo C."/>
            <person name="Becnel J."/>
            <person name="Sanscrainte N."/>
            <person name="Walker B."/>
            <person name="Young S.K."/>
            <person name="Zeng Q."/>
            <person name="Gargeya S."/>
            <person name="Fitzgerald M."/>
            <person name="Haas B."/>
            <person name="Abouelleil A."/>
            <person name="Alvarado L."/>
            <person name="Arachchi H.M."/>
            <person name="Berlin A.M."/>
            <person name="Chapman S.B."/>
            <person name="Dewar J."/>
            <person name="Goldberg J."/>
            <person name="Griggs A."/>
            <person name="Gujja S."/>
            <person name="Hansen M."/>
            <person name="Howarth C."/>
            <person name="Imamovic A."/>
            <person name="Larimer J."/>
            <person name="McCowan C."/>
            <person name="Murphy C."/>
            <person name="Neiman D."/>
            <person name="Pearson M."/>
            <person name="Priest M."/>
            <person name="Roberts A."/>
            <person name="Saif S."/>
            <person name="Shea T."/>
            <person name="Sisk P."/>
            <person name="Sykes S."/>
            <person name="Wortman J."/>
            <person name="Nusbaum C."/>
            <person name="Birren B."/>
        </authorList>
    </citation>
    <scope>NUCLEOTIDE SEQUENCE [LARGE SCALE GENOMIC DNA]</scope>
    <source>
        <strain evidence="2 3">PRA339</strain>
    </source>
</reference>
<evidence type="ECO:0000256" key="1">
    <source>
        <dbReference type="SAM" id="Phobius"/>
    </source>
</evidence>
<reference evidence="3" key="1">
    <citation type="submission" date="2013-02" db="EMBL/GenBank/DDBJ databases">
        <authorList>
            <consortium name="The Broad Institute Genome Sequencing Platform"/>
            <person name="Cuomo C."/>
            <person name="Becnel J."/>
            <person name="Sanscrainte N."/>
            <person name="Walker B."/>
            <person name="Young S.K."/>
            <person name="Zeng Q."/>
            <person name="Gargeya S."/>
            <person name="Fitzgerald M."/>
            <person name="Haas B."/>
            <person name="Abouelleil A."/>
            <person name="Alvarado L."/>
            <person name="Arachchi H.M."/>
            <person name="Berlin A.M."/>
            <person name="Chapman S.B."/>
            <person name="Dewar J."/>
            <person name="Goldberg J."/>
            <person name="Griggs A."/>
            <person name="Gujja S."/>
            <person name="Hansen M."/>
            <person name="Howarth C."/>
            <person name="Imamovic A."/>
            <person name="Larimer J."/>
            <person name="McCowan C."/>
            <person name="Murphy C."/>
            <person name="Neiman D."/>
            <person name="Pearson M."/>
            <person name="Priest M."/>
            <person name="Roberts A."/>
            <person name="Saif S."/>
            <person name="Shea T."/>
            <person name="Sisk P."/>
            <person name="Sykes S."/>
            <person name="Wortman J."/>
            <person name="Nusbaum C."/>
            <person name="Birren B."/>
        </authorList>
    </citation>
    <scope>NUCLEOTIDE SEQUENCE [LARGE SCALE GENOMIC DNA]</scope>
    <source>
        <strain evidence="3">PRA339</strain>
    </source>
</reference>
<proteinExistence type="predicted"/>
<feature type="transmembrane region" description="Helical" evidence="1">
    <location>
        <begin position="197"/>
        <end position="219"/>
    </location>
</feature>
<keyword evidence="3" id="KW-1185">Reference proteome</keyword>